<feature type="compositionally biased region" description="Low complexity" evidence="1">
    <location>
        <begin position="473"/>
        <end position="489"/>
    </location>
</feature>
<dbReference type="EMBL" id="KQ964246">
    <property type="protein sequence ID" value="KXJ95198.1"/>
    <property type="molecule type" value="Genomic_DNA"/>
</dbReference>
<dbReference type="Pfam" id="PF04801">
    <property type="entry name" value="RPC5"/>
    <property type="match status" value="2"/>
</dbReference>
<accession>A0A136JDL9</accession>
<organism evidence="2 3">
    <name type="scientific">Microdochium bolleyi</name>
    <dbReference type="NCBI Taxonomy" id="196109"/>
    <lineage>
        <taxon>Eukaryota</taxon>
        <taxon>Fungi</taxon>
        <taxon>Dikarya</taxon>
        <taxon>Ascomycota</taxon>
        <taxon>Pezizomycotina</taxon>
        <taxon>Sordariomycetes</taxon>
        <taxon>Xylariomycetidae</taxon>
        <taxon>Xylariales</taxon>
        <taxon>Microdochiaceae</taxon>
        <taxon>Microdochium</taxon>
    </lineage>
</organism>
<feature type="region of interest" description="Disordered" evidence="1">
    <location>
        <begin position="1"/>
        <end position="37"/>
    </location>
</feature>
<dbReference type="GO" id="GO:0005666">
    <property type="term" value="C:RNA polymerase III complex"/>
    <property type="evidence" value="ECO:0007669"/>
    <property type="project" value="TreeGrafter"/>
</dbReference>
<dbReference type="OrthoDB" id="340681at2759"/>
<dbReference type="InParanoid" id="A0A136JDL9"/>
<feature type="compositionally biased region" description="Basic and acidic residues" evidence="1">
    <location>
        <begin position="226"/>
        <end position="238"/>
    </location>
</feature>
<feature type="compositionally biased region" description="Low complexity" evidence="1">
    <location>
        <begin position="16"/>
        <end position="36"/>
    </location>
</feature>
<name>A0A136JDL9_9PEZI</name>
<dbReference type="PANTHER" id="PTHR12069">
    <property type="entry name" value="DNA-DIRECTED RNA POLYMERASES III 80 KDA POLYPEPTIDE RNA POLYMERASE III SUBUNIT 5"/>
    <property type="match status" value="1"/>
</dbReference>
<keyword evidence="3" id="KW-1185">Reference proteome</keyword>
<feature type="compositionally biased region" description="Low complexity" evidence="1">
    <location>
        <begin position="384"/>
        <end position="396"/>
    </location>
</feature>
<dbReference type="InterPro" id="IPR006886">
    <property type="entry name" value="RNA_pol_III_Rpc5"/>
</dbReference>
<feature type="compositionally biased region" description="Low complexity" evidence="1">
    <location>
        <begin position="439"/>
        <end position="458"/>
    </location>
</feature>
<feature type="compositionally biased region" description="Gly residues" evidence="1">
    <location>
        <begin position="239"/>
        <end position="256"/>
    </location>
</feature>
<dbReference type="PANTHER" id="PTHR12069:SF0">
    <property type="entry name" value="DNA-DIRECTED RNA POLYMERASE III SUBUNIT RPC5"/>
    <property type="match status" value="1"/>
</dbReference>
<dbReference type="Proteomes" id="UP000070501">
    <property type="component" value="Unassembled WGS sequence"/>
</dbReference>
<evidence type="ECO:0000256" key="1">
    <source>
        <dbReference type="SAM" id="MobiDB-lite"/>
    </source>
</evidence>
<dbReference type="STRING" id="196109.A0A136JDL9"/>
<dbReference type="AlphaFoldDB" id="A0A136JDL9"/>
<feature type="region of interest" description="Disordered" evidence="1">
    <location>
        <begin position="437"/>
        <end position="489"/>
    </location>
</feature>
<evidence type="ECO:0000313" key="2">
    <source>
        <dbReference type="EMBL" id="KXJ95198.1"/>
    </source>
</evidence>
<dbReference type="GO" id="GO:0042797">
    <property type="term" value="P:tRNA transcription by RNA polymerase III"/>
    <property type="evidence" value="ECO:0007669"/>
    <property type="project" value="TreeGrafter"/>
</dbReference>
<reference evidence="3" key="1">
    <citation type="submission" date="2016-02" db="EMBL/GenBank/DDBJ databases">
        <title>Draft genome sequence of Microdochium bolleyi, a fungal endophyte of beachgrass.</title>
        <authorList>
            <consortium name="DOE Joint Genome Institute"/>
            <person name="David A.S."/>
            <person name="May G."/>
            <person name="Haridas S."/>
            <person name="Lim J."/>
            <person name="Wang M."/>
            <person name="Labutti K."/>
            <person name="Lipzen A."/>
            <person name="Barry K."/>
            <person name="Grigoriev I.V."/>
        </authorList>
    </citation>
    <scope>NUCLEOTIDE SEQUENCE [LARGE SCALE GENOMIC DNA]</scope>
    <source>
        <strain evidence="3">J235TASD1</strain>
    </source>
</reference>
<feature type="compositionally biased region" description="Basic and acidic residues" evidence="1">
    <location>
        <begin position="352"/>
        <end position="363"/>
    </location>
</feature>
<protein>
    <submittedName>
        <fullName evidence="2">Sin-like protein conserved region-domain-containing protein</fullName>
    </submittedName>
</protein>
<sequence length="489" mass="50588">MEVDSPPTPVDPALEASAATTPAPAPSTAHHASSAAFDDPDPIIASYDVYTNPSLPADRQLLIMQHPNQRMPSAETYTHLSEVRVKPRNGMIEVDVPLSYHLSDYDRDKGLRWGTALSRSMAAKNGGTHGLAGGFGVGAPAMRGGANAAKRRNADEVDLDLLDTRDWSEAVRQDRVLRTQTLGGSFPVEAESHCRWMVGIFQGKQLHLTPATALIHLRPQLHHIDATTEQERLSRPREGGAGGGGSGPSGGGGGAGQSSSSGGKDGASAPPAPPPPAARAITMTIKSASGNEVTTETMTDRLRFAQQEPWSKLRYEDDSSARAWDMFNHNLVYKGPGAVDPDAAADDKAITKIKTSEAKDKGKGPAADAGSEAMDVDDDDTSKGKSSSSDAAAAADLPPPPPQLRGKWATTDFLKAVSGMHEGIEAGHEDIVEIKKEIGGAPSTTASGGNATATTSAGKARASTVAGVGAGGAKKSAAGAGKGKSVAFE</sequence>
<gene>
    <name evidence="2" type="ORF">Micbo1qcDRAFT_230492</name>
</gene>
<evidence type="ECO:0000313" key="3">
    <source>
        <dbReference type="Proteomes" id="UP000070501"/>
    </source>
</evidence>
<feature type="compositionally biased region" description="Pro residues" evidence="1">
    <location>
        <begin position="1"/>
        <end position="10"/>
    </location>
</feature>
<feature type="region of interest" description="Disordered" evidence="1">
    <location>
        <begin position="352"/>
        <end position="407"/>
    </location>
</feature>
<feature type="compositionally biased region" description="Low complexity" evidence="1">
    <location>
        <begin position="257"/>
        <end position="269"/>
    </location>
</feature>
<feature type="region of interest" description="Disordered" evidence="1">
    <location>
        <begin position="226"/>
        <end position="278"/>
    </location>
</feature>
<proteinExistence type="predicted"/>